<proteinExistence type="predicted"/>
<dbReference type="InterPro" id="IPR001314">
    <property type="entry name" value="Peptidase_S1A"/>
</dbReference>
<reference evidence="9 10" key="1">
    <citation type="submission" date="2019-07" db="EMBL/GenBank/DDBJ databases">
        <title>Draft genome assembly of a fouling barnacle, Amphibalanus amphitrite (Darwin, 1854): The first reference genome for Thecostraca.</title>
        <authorList>
            <person name="Kim W."/>
        </authorList>
    </citation>
    <scope>NUCLEOTIDE SEQUENCE [LARGE SCALE GENOMIC DNA]</scope>
    <source>
        <strain evidence="9">SNU_AA5</strain>
        <tissue evidence="9">Soma without cirri and trophi</tissue>
    </source>
</reference>
<dbReference type="SUPFAM" id="SSF50494">
    <property type="entry name" value="Trypsin-like serine proteases"/>
    <property type="match status" value="1"/>
</dbReference>
<dbReference type="Proteomes" id="UP000440578">
    <property type="component" value="Unassembled WGS sequence"/>
</dbReference>
<dbReference type="OrthoDB" id="6353876at2759"/>
<comment type="caution">
    <text evidence="9">The sequence shown here is derived from an EMBL/GenBank/DDBJ whole genome shotgun (WGS) entry which is preliminary data.</text>
</comment>
<comment type="caution">
    <text evidence="4">Lacks conserved residue(s) required for the propagation of feature annotation.</text>
</comment>
<dbReference type="PROSITE" id="PS00134">
    <property type="entry name" value="TRYPSIN_HIS"/>
    <property type="match status" value="1"/>
</dbReference>
<evidence type="ECO:0000259" key="8">
    <source>
        <dbReference type="PROSITE" id="PS50878"/>
    </source>
</evidence>
<dbReference type="InterPro" id="IPR033116">
    <property type="entry name" value="TRYPSIN_SER"/>
</dbReference>
<dbReference type="InterPro" id="IPR009003">
    <property type="entry name" value="Peptidase_S1_PA"/>
</dbReference>
<dbReference type="InterPro" id="IPR035914">
    <property type="entry name" value="Sperma_CUB_dom_sf"/>
</dbReference>
<evidence type="ECO:0000313" key="9">
    <source>
        <dbReference type="EMBL" id="KAF0291079.1"/>
    </source>
</evidence>
<comment type="subcellular location">
    <subcellularLocation>
        <location evidence="1">Secreted</location>
    </subcellularLocation>
</comment>
<dbReference type="AlphaFoldDB" id="A0A6A4VD56"/>
<dbReference type="SMART" id="SM00020">
    <property type="entry name" value="Tryp_SPc"/>
    <property type="match status" value="1"/>
</dbReference>
<dbReference type="CDD" id="cd00190">
    <property type="entry name" value="Tryp_SPc"/>
    <property type="match status" value="1"/>
</dbReference>
<dbReference type="InterPro" id="IPR043504">
    <property type="entry name" value="Peptidase_S1_PA_chymotrypsin"/>
</dbReference>
<evidence type="ECO:0000259" key="6">
    <source>
        <dbReference type="PROSITE" id="PS01180"/>
    </source>
</evidence>
<dbReference type="Pfam" id="PF00089">
    <property type="entry name" value="Trypsin"/>
    <property type="match status" value="1"/>
</dbReference>
<evidence type="ECO:0000313" key="10">
    <source>
        <dbReference type="Proteomes" id="UP000440578"/>
    </source>
</evidence>
<evidence type="ECO:0000256" key="4">
    <source>
        <dbReference type="PROSITE-ProRule" id="PRU00059"/>
    </source>
</evidence>
<evidence type="ECO:0000256" key="2">
    <source>
        <dbReference type="ARBA" id="ARBA00022525"/>
    </source>
</evidence>
<dbReference type="GO" id="GO:0005576">
    <property type="term" value="C:extracellular region"/>
    <property type="evidence" value="ECO:0007669"/>
    <property type="project" value="UniProtKB-SubCell"/>
</dbReference>
<dbReference type="GO" id="GO:0016485">
    <property type="term" value="P:protein processing"/>
    <property type="evidence" value="ECO:0007669"/>
    <property type="project" value="UniProtKB-ARBA"/>
</dbReference>
<name>A0A6A4VD56_AMPAM</name>
<dbReference type="PROSITE" id="PS50240">
    <property type="entry name" value="TRYPSIN_DOM"/>
    <property type="match status" value="1"/>
</dbReference>
<dbReference type="PANTHER" id="PTHR24252:SF7">
    <property type="entry name" value="HYALIN"/>
    <property type="match status" value="1"/>
</dbReference>
<dbReference type="FunFam" id="2.40.10.10:FF:000047">
    <property type="entry name" value="Trypsin eta"/>
    <property type="match status" value="1"/>
</dbReference>
<dbReference type="InterPro" id="IPR001254">
    <property type="entry name" value="Trypsin_dom"/>
</dbReference>
<dbReference type="InterPro" id="IPR000477">
    <property type="entry name" value="RT_dom"/>
</dbReference>
<evidence type="ECO:0000256" key="1">
    <source>
        <dbReference type="ARBA" id="ARBA00004613"/>
    </source>
</evidence>
<keyword evidence="2" id="KW-0964">Secreted</keyword>
<dbReference type="Pfam" id="PF00431">
    <property type="entry name" value="CUB"/>
    <property type="match status" value="1"/>
</dbReference>
<dbReference type="Gene3D" id="2.40.10.10">
    <property type="entry name" value="Trypsin-like serine proteases"/>
    <property type="match status" value="1"/>
</dbReference>
<dbReference type="GO" id="GO:0004252">
    <property type="term" value="F:serine-type endopeptidase activity"/>
    <property type="evidence" value="ECO:0007669"/>
    <property type="project" value="InterPro"/>
</dbReference>
<dbReference type="EMBL" id="VIIS01001908">
    <property type="protein sequence ID" value="KAF0291079.1"/>
    <property type="molecule type" value="Genomic_DNA"/>
</dbReference>
<dbReference type="PROSITE" id="PS00135">
    <property type="entry name" value="TRYPSIN_SER"/>
    <property type="match status" value="1"/>
</dbReference>
<keyword evidence="5" id="KW-0645">Protease</keyword>
<keyword evidence="10" id="KW-1185">Reference proteome</keyword>
<feature type="domain" description="CUB" evidence="6">
    <location>
        <begin position="285"/>
        <end position="386"/>
    </location>
</feature>
<dbReference type="InterPro" id="IPR000859">
    <property type="entry name" value="CUB_dom"/>
</dbReference>
<evidence type="ECO:0000256" key="3">
    <source>
        <dbReference type="ARBA" id="ARBA00023157"/>
    </source>
</evidence>
<protein>
    <submittedName>
        <fullName evidence="9">Trypsin-1</fullName>
    </submittedName>
</protein>
<dbReference type="InterPro" id="IPR018114">
    <property type="entry name" value="TRYPSIN_HIS"/>
</dbReference>
<dbReference type="PRINTS" id="PR00722">
    <property type="entry name" value="CHYMOTRYPSIN"/>
</dbReference>
<evidence type="ECO:0000259" key="7">
    <source>
        <dbReference type="PROSITE" id="PS50240"/>
    </source>
</evidence>
<organism evidence="9 10">
    <name type="scientific">Amphibalanus amphitrite</name>
    <name type="common">Striped barnacle</name>
    <name type="synonym">Balanus amphitrite</name>
    <dbReference type="NCBI Taxonomy" id="1232801"/>
    <lineage>
        <taxon>Eukaryota</taxon>
        <taxon>Metazoa</taxon>
        <taxon>Ecdysozoa</taxon>
        <taxon>Arthropoda</taxon>
        <taxon>Crustacea</taxon>
        <taxon>Multicrustacea</taxon>
        <taxon>Cirripedia</taxon>
        <taxon>Thoracica</taxon>
        <taxon>Thoracicalcarea</taxon>
        <taxon>Balanomorpha</taxon>
        <taxon>Balanoidea</taxon>
        <taxon>Balanidae</taxon>
        <taxon>Amphibalaninae</taxon>
        <taxon>Amphibalanus</taxon>
    </lineage>
</organism>
<dbReference type="Pfam" id="PF00078">
    <property type="entry name" value="RVT_1"/>
    <property type="match status" value="1"/>
</dbReference>
<dbReference type="SUPFAM" id="SSF49854">
    <property type="entry name" value="Spermadhesin, CUB domain"/>
    <property type="match status" value="1"/>
</dbReference>
<keyword evidence="5" id="KW-0720">Serine protease</keyword>
<dbReference type="PANTHER" id="PTHR24252">
    <property type="entry name" value="ACROSIN-RELATED"/>
    <property type="match status" value="1"/>
</dbReference>
<dbReference type="Gene3D" id="2.60.120.290">
    <property type="entry name" value="Spermadhesin, CUB domain"/>
    <property type="match status" value="1"/>
</dbReference>
<feature type="domain" description="Peptidase S1" evidence="7">
    <location>
        <begin position="400"/>
        <end position="634"/>
    </location>
</feature>
<evidence type="ECO:0000256" key="5">
    <source>
        <dbReference type="RuleBase" id="RU363034"/>
    </source>
</evidence>
<keyword evidence="3" id="KW-1015">Disulfide bond</keyword>
<dbReference type="PROSITE" id="PS01180">
    <property type="entry name" value="CUB"/>
    <property type="match status" value="1"/>
</dbReference>
<gene>
    <name evidence="9" type="primary">TRYP_1</name>
    <name evidence="9" type="ORF">FJT64_000174</name>
</gene>
<keyword evidence="5" id="KW-0378">Hydrolase</keyword>
<dbReference type="SMART" id="SM00042">
    <property type="entry name" value="CUB"/>
    <property type="match status" value="1"/>
</dbReference>
<dbReference type="CDD" id="cd00041">
    <property type="entry name" value="CUB"/>
    <property type="match status" value="1"/>
</dbReference>
<dbReference type="PROSITE" id="PS50878">
    <property type="entry name" value="RT_POL"/>
    <property type="match status" value="1"/>
</dbReference>
<sequence>MDQKTQPAGAGAAAGTGAAAGAGAAAAAASHAAAAAAAAAAQPDYLRVATAPRSHVAPPRFFEEDPVIWLVQLDLFFSQAAVDDELSRFRIAATLLPGHLLRDFTDILRNPPLDRPYTILSDAIRQRFGKSVHVNGTASEPRSITVGTFQGSSLGPLLYNIMANDFSTYIPATIDGLRVTVTRYADDTQIVVTGPRSRLADIQTAITALLDDMLTWFMQHGMKVNTKKTELLLIVVTCVVLATGLAKPPPPAKADGGPIQPLDVEPVAFQEGPEPILFLEKETRTTHTLAPGQYSFQSPNYPNQYPNNFDYSFTLKGDNSQDVTVTCDPFSMESHSSCAYDYLSINERKYCGSSAPIALAASELRIRIHTDYAVAATGFYCVVTVATGSGCQCGVRPTRVVGGADATAGQFPWQAGLVTTGTTRSWCGGSVINNRYVLTAAHCTENISPSQIQVMLGDLKIGTSDAGEQRFSVQQIINHPRYTSASGSGWDFSLLKLDREITFSNTISPVCLPTAGQTYANVTAIASGYGQVGASDPQATHLQHVQLPVWSQSRCQGAWSNTPLKSSMLCAGGYPEGGRSVCMGDSGGPLVTLVSGRFRLIGVVSFGRPCAVANWPDVFGRVTEALSWIASNTADANTCTP</sequence>
<feature type="domain" description="Reverse transcriptase" evidence="8">
    <location>
        <begin position="1"/>
        <end position="259"/>
    </location>
</feature>
<accession>A0A6A4VD56</accession>